<feature type="compositionally biased region" description="Polar residues" evidence="1">
    <location>
        <begin position="740"/>
        <end position="749"/>
    </location>
</feature>
<feature type="compositionally biased region" description="Low complexity" evidence="1">
    <location>
        <begin position="390"/>
        <end position="399"/>
    </location>
</feature>
<comment type="caution">
    <text evidence="3">The sequence shown here is derived from an EMBL/GenBank/DDBJ whole genome shotgun (WGS) entry which is preliminary data.</text>
</comment>
<feature type="compositionally biased region" description="Polar residues" evidence="1">
    <location>
        <begin position="215"/>
        <end position="226"/>
    </location>
</feature>
<proteinExistence type="predicted"/>
<feature type="transmembrane region" description="Helical" evidence="2">
    <location>
        <begin position="172"/>
        <end position="195"/>
    </location>
</feature>
<name>A0A9P7Y5J3_9FUNG</name>
<reference evidence="3" key="1">
    <citation type="submission" date="2021-06" db="EMBL/GenBank/DDBJ databases">
        <title>Genome Sequence of Mortierella hyaline Strain SCG-10, a Cold-Adapted, Nitrate-Reducing Fungus Isolated from Soil in Minnesota, USA.</title>
        <authorList>
            <person name="Aldossari N."/>
        </authorList>
    </citation>
    <scope>NUCLEOTIDE SEQUENCE</scope>
    <source>
        <strain evidence="3">SCG-10</strain>
    </source>
</reference>
<feature type="compositionally biased region" description="Polar residues" evidence="1">
    <location>
        <begin position="77"/>
        <end position="104"/>
    </location>
</feature>
<dbReference type="OrthoDB" id="2434024at2759"/>
<protein>
    <submittedName>
        <fullName evidence="3">Uncharacterized protein</fullName>
    </submittedName>
</protein>
<feature type="transmembrane region" description="Helical" evidence="2">
    <location>
        <begin position="21"/>
        <end position="42"/>
    </location>
</feature>
<accession>A0A9P7Y5J3</accession>
<dbReference type="AlphaFoldDB" id="A0A9P7Y5J3"/>
<gene>
    <name evidence="3" type="ORF">KI688_005946</name>
</gene>
<feature type="region of interest" description="Disordered" evidence="1">
    <location>
        <begin position="67"/>
        <end position="109"/>
    </location>
</feature>
<feature type="compositionally biased region" description="Polar residues" evidence="1">
    <location>
        <begin position="758"/>
        <end position="768"/>
    </location>
</feature>
<feature type="region of interest" description="Disordered" evidence="1">
    <location>
        <begin position="215"/>
        <end position="236"/>
    </location>
</feature>
<organism evidence="3 4">
    <name type="scientific">Linnemannia hyalina</name>
    <dbReference type="NCBI Taxonomy" id="64524"/>
    <lineage>
        <taxon>Eukaryota</taxon>
        <taxon>Fungi</taxon>
        <taxon>Fungi incertae sedis</taxon>
        <taxon>Mucoromycota</taxon>
        <taxon>Mortierellomycotina</taxon>
        <taxon>Mortierellomycetes</taxon>
        <taxon>Mortierellales</taxon>
        <taxon>Mortierellaceae</taxon>
        <taxon>Linnemannia</taxon>
    </lineage>
</organism>
<feature type="transmembrane region" description="Helical" evidence="2">
    <location>
        <begin position="137"/>
        <end position="160"/>
    </location>
</feature>
<evidence type="ECO:0000313" key="4">
    <source>
        <dbReference type="Proteomes" id="UP000707451"/>
    </source>
</evidence>
<feature type="compositionally biased region" description="Gly residues" evidence="1">
    <location>
        <begin position="728"/>
        <end position="738"/>
    </location>
</feature>
<keyword evidence="2" id="KW-1133">Transmembrane helix</keyword>
<keyword evidence="2" id="KW-0472">Membrane</keyword>
<evidence type="ECO:0000256" key="2">
    <source>
        <dbReference type="SAM" id="Phobius"/>
    </source>
</evidence>
<feature type="compositionally biased region" description="Low complexity" evidence="1">
    <location>
        <begin position="417"/>
        <end position="431"/>
    </location>
</feature>
<dbReference type="Proteomes" id="UP000707451">
    <property type="component" value="Unassembled WGS sequence"/>
</dbReference>
<feature type="region of interest" description="Disordered" evidence="1">
    <location>
        <begin position="728"/>
        <end position="768"/>
    </location>
</feature>
<dbReference type="EMBL" id="JAHRHY010000002">
    <property type="protein sequence ID" value="KAG9071731.1"/>
    <property type="molecule type" value="Genomic_DNA"/>
</dbReference>
<keyword evidence="2" id="KW-0812">Transmembrane</keyword>
<keyword evidence="4" id="KW-1185">Reference proteome</keyword>
<feature type="region of interest" description="Disordered" evidence="1">
    <location>
        <begin position="390"/>
        <end position="431"/>
    </location>
</feature>
<evidence type="ECO:0000313" key="3">
    <source>
        <dbReference type="EMBL" id="KAG9071731.1"/>
    </source>
</evidence>
<evidence type="ECO:0000256" key="1">
    <source>
        <dbReference type="SAM" id="MobiDB-lite"/>
    </source>
</evidence>
<sequence length="768" mass="85191">MNSAKLATTIQRYRQRVKQEWPRLIVAFVSLYGIYFAANTILTTTDQFKFLGALNIRNITLNDYSQNDILPQDPTPHHTTLASNSKNGHNERSSNGGIRNNNHAVPSRPGKSLLNQIRILQSATNLELDFEGQTEAAAIYTLLVISSLSIVDNLIGIMVATRRSLRLTQVAFAIWCLRFLFRTLSLISVGFMLAVSAEFRRNDLPGLITPSLQQQQPLHPNSTNIDGSGGGGPDFGEREQSTMYTITALEIIVAIVHGWSLLVLIRDLRNQPRPRTVLVRVWAWFCGTRFGDRLGLSRYQNYSPYLNVVGGGVGGGSGGVGAGGEGGVWDREIAASLGLNSGLLSSGSSIRSVAVSAPEMGVVPGRSRASSIKFVLPSFFNLPVPYKHSSSSSSSSFSSKMKPQLNQKLQGRNRGLNNNNTNAPADPNKPAVPRMLRRMTRQSFMDVDLQYLLRCDPSTPDPFENSSPILSDPPSLFRPLPPVAAAAQAIAQGAAPWSFHEAARLQKEQEDLRVQYLQFLHQLHLANPHGFLAHMNTFATEYPQEFLQLQSYIKFQEHQAHQRQVEQRQKEELVQYQMELERRNKAEQDLRQFQEFQELQLQKEEQNRQEELLQSWLIRRQQTRASYKKEMDLADLFTLAFQRDRQLVGKVTSSPGGIDMVLTPQQQFEFGQFLQANQMEEEKKRKDALLLESFGLHQSSSSASGFGGGVGGGGRLFGGMGGNGGWGGANSSLGGGGFSKTNEPVSLGSNDGLRRSGRNQNRATPRYR</sequence>
<feature type="transmembrane region" description="Helical" evidence="2">
    <location>
        <begin position="243"/>
        <end position="265"/>
    </location>
</feature>